<keyword evidence="4" id="KW-1185">Reference proteome</keyword>
<sequence length="790" mass="91192">MSKNTLFNFIDLLFSANLPIPQCKQVELDRNKEDSKYYRLELDHNQPVILGKGIEKYTLTQHHISIYETENSSNPQLSQYHYTAYFSDANGKNFRLHVYFNANDELTMKAVFSREDKEGFTPIEAEKLESEFINLATTNVQPIIAELRKRHCEKIKELEERYSKLQQEAAMLFQKKDENKKAYLDKLNSLCDTLEYLIPLVKHGNYKSILRFYLSLKRSIDSAPAEIESLRDTSIDEQSTDLLSSTTEHESEETKTERTQDNDTASENTNVLTTHQIRKVKKQHGAHETLNKLNSQLSSLKELDRVSQANGIEELLLNIENFSLKYEQNTDFDLTIISELQNLHLQVRSLGEKILPALLLENQLDLAQKLVSWHHLLDEKYILLALQKGNSALLDFVLTYGDFNLNYPITFKGQKYSSPVHFCFERHDKQFPMTDCLSVLLKHGASVCVPDNKTGLPLAYFVMSATDHPFKQAFLANRDRTLDSIQFLKEYRLLLKNYLNQTLLKPINESISDEIDYCSSRISALGLPVLNTPSTRILQKKADDFVEKHLSHAIKRLSTDAEIKLLIEHLDEANRELLKLTGTSSYRHAQIRTGQTIVSLEKIIKSLDIKFDDIDMLKKATVQMLEGSLELVNKRIQYHYKEQELRGIRSKNGQISRTQKKQAQKLDKLRQEISELEKKYDLGQRVKSLSKLQGMKEQFENITQMHQEFFKNINNITSLLSSLQENLQEMEKVDLKSENEDSLSQEGTLTSTKKLSELITKFSTVFNFQNSITNPSTKENTSSTQIRSDF</sequence>
<evidence type="ECO:0000313" key="3">
    <source>
        <dbReference type="EMBL" id="CEK10455.1"/>
    </source>
</evidence>
<feature type="coiled-coil region" evidence="1">
    <location>
        <begin position="713"/>
        <end position="740"/>
    </location>
</feature>
<proteinExistence type="predicted"/>
<evidence type="ECO:0008006" key="5">
    <source>
        <dbReference type="Google" id="ProtNLM"/>
    </source>
</evidence>
<dbReference type="SUPFAM" id="SSF48403">
    <property type="entry name" value="Ankyrin repeat"/>
    <property type="match status" value="1"/>
</dbReference>
<gene>
    <name evidence="3" type="ORF">LHA_1412</name>
</gene>
<dbReference type="PATRIC" id="fig|449.7.peg.629"/>
<dbReference type="EMBL" id="LN681225">
    <property type="protein sequence ID" value="CEK10455.1"/>
    <property type="molecule type" value="Genomic_DNA"/>
</dbReference>
<evidence type="ECO:0000313" key="4">
    <source>
        <dbReference type="Proteomes" id="UP000032803"/>
    </source>
</evidence>
<dbReference type="AlphaFoldDB" id="A0A0A8UNK3"/>
<dbReference type="RefSeq" id="WP_045105831.1">
    <property type="nucleotide sequence ID" value="NZ_LN681225.1"/>
</dbReference>
<evidence type="ECO:0000256" key="1">
    <source>
        <dbReference type="SAM" id="Coils"/>
    </source>
</evidence>
<feature type="compositionally biased region" description="Basic and acidic residues" evidence="2">
    <location>
        <begin position="247"/>
        <end position="261"/>
    </location>
</feature>
<reference evidence="4" key="1">
    <citation type="submission" date="2014-09" db="EMBL/GenBank/DDBJ databases">
        <authorList>
            <person name="Gomez-Valero L."/>
        </authorList>
    </citation>
    <scope>NUCLEOTIDE SEQUENCE [LARGE SCALE GENOMIC DNA]</scope>
    <source>
        <strain evidence="4">ATCC35250</strain>
    </source>
</reference>
<protein>
    <recommendedName>
        <fullName evidence="5">Coiled-coil-containing protein</fullName>
    </recommendedName>
</protein>
<dbReference type="STRING" id="449.LHA_1412"/>
<dbReference type="InterPro" id="IPR036770">
    <property type="entry name" value="Ankyrin_rpt-contain_sf"/>
</dbReference>
<dbReference type="Gene3D" id="1.25.40.20">
    <property type="entry name" value="Ankyrin repeat-containing domain"/>
    <property type="match status" value="1"/>
</dbReference>
<organism evidence="3 4">
    <name type="scientific">Legionella hackeliae</name>
    <dbReference type="NCBI Taxonomy" id="449"/>
    <lineage>
        <taxon>Bacteria</taxon>
        <taxon>Pseudomonadati</taxon>
        <taxon>Pseudomonadota</taxon>
        <taxon>Gammaproteobacteria</taxon>
        <taxon>Legionellales</taxon>
        <taxon>Legionellaceae</taxon>
        <taxon>Legionella</taxon>
    </lineage>
</organism>
<evidence type="ECO:0000256" key="2">
    <source>
        <dbReference type="SAM" id="MobiDB-lite"/>
    </source>
</evidence>
<dbReference type="OrthoDB" id="5652557at2"/>
<dbReference type="Proteomes" id="UP000032803">
    <property type="component" value="Chromosome I"/>
</dbReference>
<accession>A0A0A8UNK3</accession>
<feature type="coiled-coil region" evidence="1">
    <location>
        <begin position="148"/>
        <end position="175"/>
    </location>
</feature>
<feature type="region of interest" description="Disordered" evidence="2">
    <location>
        <begin position="231"/>
        <end position="270"/>
    </location>
</feature>
<name>A0A0A8UNK3_LEGHA</name>
<dbReference type="HOGENOM" id="CLU_373307_0_0_6"/>
<dbReference type="KEGG" id="lha:LHA_1412"/>
<feature type="coiled-coil region" evidence="1">
    <location>
        <begin position="659"/>
        <end position="686"/>
    </location>
</feature>
<keyword evidence="1" id="KW-0175">Coiled coil</keyword>